<dbReference type="Proteomes" id="UP001596071">
    <property type="component" value="Unassembled WGS sequence"/>
</dbReference>
<dbReference type="RefSeq" id="WP_381443768.1">
    <property type="nucleotide sequence ID" value="NZ_JBHSNP010000011.1"/>
</dbReference>
<gene>
    <name evidence="1" type="ORF">ACFPTP_09105</name>
</gene>
<comment type="caution">
    <text evidence="1">The sequence shown here is derived from an EMBL/GenBank/DDBJ whole genome shotgun (WGS) entry which is preliminary data.</text>
</comment>
<dbReference type="Pfam" id="PF06279">
    <property type="entry name" value="DUF1033"/>
    <property type="match status" value="1"/>
</dbReference>
<keyword evidence="2" id="KW-1185">Reference proteome</keyword>
<reference evidence="2" key="1">
    <citation type="journal article" date="2019" name="Int. J. Syst. Evol. Microbiol.">
        <title>The Global Catalogue of Microorganisms (GCM) 10K type strain sequencing project: providing services to taxonomists for standard genome sequencing and annotation.</title>
        <authorList>
            <consortium name="The Broad Institute Genomics Platform"/>
            <consortium name="The Broad Institute Genome Sequencing Center for Infectious Disease"/>
            <person name="Wu L."/>
            <person name="Ma J."/>
        </authorList>
    </citation>
    <scope>NUCLEOTIDE SEQUENCE [LARGE SCALE GENOMIC DNA]</scope>
    <source>
        <strain evidence="2">KACC 11299</strain>
    </source>
</reference>
<accession>A0ABW0TXC4</accession>
<proteinExistence type="predicted"/>
<protein>
    <submittedName>
        <fullName evidence="1">DUF1033 family protein</fullName>
    </submittedName>
</protein>
<name>A0ABW0TXC4_9BACL</name>
<evidence type="ECO:0000313" key="1">
    <source>
        <dbReference type="EMBL" id="MFC5603382.1"/>
    </source>
</evidence>
<dbReference type="InterPro" id="IPR010434">
    <property type="entry name" value="DUF1033"/>
</dbReference>
<sequence length="106" mass="12772">MIYEVIYMRADYEPWWMFEDWEKMIRSRKSFESAEEAMEYLSDLKKEFGAKYKYKEERKDCFFAYWSDAERIFCEGCDEDLQIFHGIISLADGKPSSITLINNSNI</sequence>
<dbReference type="EMBL" id="JBHSNP010000011">
    <property type="protein sequence ID" value="MFC5603382.1"/>
    <property type="molecule type" value="Genomic_DNA"/>
</dbReference>
<organism evidence="1 2">
    <name type="scientific">Sporosarcina koreensis</name>
    <dbReference type="NCBI Taxonomy" id="334735"/>
    <lineage>
        <taxon>Bacteria</taxon>
        <taxon>Bacillati</taxon>
        <taxon>Bacillota</taxon>
        <taxon>Bacilli</taxon>
        <taxon>Bacillales</taxon>
        <taxon>Caryophanaceae</taxon>
        <taxon>Sporosarcina</taxon>
    </lineage>
</organism>
<evidence type="ECO:0000313" key="2">
    <source>
        <dbReference type="Proteomes" id="UP001596071"/>
    </source>
</evidence>